<accession>A0A009I1C2</accession>
<dbReference type="Proteomes" id="UP000020595">
    <property type="component" value="Unassembled WGS sequence"/>
</dbReference>
<dbReference type="AlphaFoldDB" id="A0A009I1C2"/>
<name>A0A009I1C2_ACIB9</name>
<comment type="caution">
    <text evidence="1">The sequence shown here is derived from an EMBL/GenBank/DDBJ whole genome shotgun (WGS) entry which is preliminary data.</text>
</comment>
<dbReference type="EMBL" id="JEWH01000052">
    <property type="protein sequence ID" value="EXB04356.1"/>
    <property type="molecule type" value="Genomic_DNA"/>
</dbReference>
<dbReference type="PATRIC" id="fig|1310613.3.peg.3098"/>
<dbReference type="RefSeq" id="WP_004704298.1">
    <property type="nucleotide sequence ID" value="NZ_JEWH01000052.1"/>
</dbReference>
<organism evidence="1 2">
    <name type="scientific">Acinetobacter baumannii (strain 1295743)</name>
    <dbReference type="NCBI Taxonomy" id="1310613"/>
    <lineage>
        <taxon>Bacteria</taxon>
        <taxon>Pseudomonadati</taxon>
        <taxon>Pseudomonadota</taxon>
        <taxon>Gammaproteobacteria</taxon>
        <taxon>Moraxellales</taxon>
        <taxon>Moraxellaceae</taxon>
        <taxon>Acinetobacter</taxon>
        <taxon>Acinetobacter calcoaceticus/baumannii complex</taxon>
    </lineage>
</organism>
<gene>
    <name evidence="1" type="ORF">J512_3225</name>
</gene>
<evidence type="ECO:0000313" key="2">
    <source>
        <dbReference type="Proteomes" id="UP000020595"/>
    </source>
</evidence>
<reference evidence="1 2" key="1">
    <citation type="submission" date="2014-02" db="EMBL/GenBank/DDBJ databases">
        <title>Comparative genomics and transcriptomics to identify genetic mechanisms underlying the emergence of carbapenem resistant Acinetobacter baumannii (CRAb).</title>
        <authorList>
            <person name="Harris A.D."/>
            <person name="Johnson K.J."/>
            <person name="George J."/>
            <person name="Shefchek K."/>
            <person name="Daugherty S.C."/>
            <person name="Parankush S."/>
            <person name="Sadzewicz L."/>
            <person name="Tallon L."/>
            <person name="Sengamalay N."/>
            <person name="Hazen T.H."/>
            <person name="Rasko D.A."/>
        </authorList>
    </citation>
    <scope>NUCLEOTIDE SEQUENCE [LARGE SCALE GENOMIC DNA]</scope>
    <source>
        <strain evidence="1 2">1295743</strain>
    </source>
</reference>
<sequence length="77" mass="9267">MSYPEHFVIKKIRLLTPTTCEVYMLNMNKKFMKGWLIRCNQGLVQQFHEQMNHLMQSAQPFQALLQLKQFHRVEVLC</sequence>
<evidence type="ECO:0000313" key="1">
    <source>
        <dbReference type="EMBL" id="EXB04356.1"/>
    </source>
</evidence>
<protein>
    <submittedName>
        <fullName evidence="1">Uncharacterized protein</fullName>
    </submittedName>
</protein>
<proteinExistence type="predicted"/>